<dbReference type="Gene3D" id="3.30.430.20">
    <property type="entry name" value="Gnk2 domain, C-X8-C-X2-C motif"/>
    <property type="match status" value="2"/>
</dbReference>
<feature type="domain" description="Gnk2-homologous" evidence="18">
    <location>
        <begin position="126"/>
        <end position="236"/>
    </location>
</feature>
<dbReference type="GO" id="GO:0005886">
    <property type="term" value="C:plasma membrane"/>
    <property type="evidence" value="ECO:0007669"/>
    <property type="project" value="TreeGrafter"/>
</dbReference>
<dbReference type="SMART" id="SM00220">
    <property type="entry name" value="S_TKc"/>
    <property type="match status" value="1"/>
</dbReference>
<dbReference type="PROSITE" id="PS51473">
    <property type="entry name" value="GNK2"/>
    <property type="match status" value="2"/>
</dbReference>
<feature type="compositionally biased region" description="Basic and acidic residues" evidence="14">
    <location>
        <begin position="261"/>
        <end position="271"/>
    </location>
</feature>
<evidence type="ECO:0000256" key="11">
    <source>
        <dbReference type="ARBA" id="ARBA00023136"/>
    </source>
</evidence>
<dbReference type="SUPFAM" id="SSF56112">
    <property type="entry name" value="Protein kinase-like (PK-like)"/>
    <property type="match status" value="1"/>
</dbReference>
<evidence type="ECO:0000256" key="1">
    <source>
        <dbReference type="ARBA" id="ARBA00004167"/>
    </source>
</evidence>
<dbReference type="FunFam" id="1.10.510.10:FF:000129">
    <property type="entry name" value="cysteine-rich receptor-like protein kinase 10"/>
    <property type="match status" value="1"/>
</dbReference>
<name>A0A5P1E3P9_ASPOF</name>
<sequence>MTNLLHLFLLLLLRSGFSSGGPLYHTCGLSNYTSNSDYKSNLNQLLRILTSTNSSFTTNTTGSTPNTVYGLFLCRGDVGLSNCRACIQNATKDIGSLCPSSKEATVWYDNCELRYSDLRFFSSLDYRGSYFLANPKNVTNNVEGFIRLQKELLDDITSYTAYNSPTMFATGTAMNETNSNASFTLSGLAQCTRDLSAEDCGQCLIVARAMYTGSEASTGGRILTKSCNFRYEMYGFYQGKPDVLLNLTTPVKTRTPPPAPDTHEAPAREGSKNNTKKVLSIIISIVVAVMLLVTICIYFWKKRATKLTLGKHRAKSGKTNLEDDLLLLDLSTLKVATDYFSEANKLGEGGFGSVYKGKLADGQEIAVKRLSTSSTQGVEELKNEILLLAKLQHRNLVKLLGGCLEEQEKLLVYEYVPNRSLDNLLFDPVECKLNWSERFNIIGGIARGLFYLHEESHLNAIHRDLKASNILLDTDMTAKISDFGLARLFGGDETQGTTSRVVGTFGYMAPEYALHGHFSTKVDVFSYGVLVLEIITGKMCSRFYDSERAEDFLSYVWEHWSNGQILQIVDPSLEIFSKNEILRCIHIALLCVQEVPDERPSMSSAVIMLHSPSVPLKSPTKPRFARGMISSSMLPKSTDMGSSDEFARMVLPISVNDVSITEMQPR</sequence>
<evidence type="ECO:0000256" key="8">
    <source>
        <dbReference type="ARBA" id="ARBA00022777"/>
    </source>
</evidence>
<dbReference type="AlphaFoldDB" id="A0A5P1E3P9"/>
<evidence type="ECO:0000313" key="20">
    <source>
        <dbReference type="Proteomes" id="UP000243459"/>
    </source>
</evidence>
<dbReference type="InterPro" id="IPR017441">
    <property type="entry name" value="Protein_kinase_ATP_BS"/>
</dbReference>
<evidence type="ECO:0000313" key="19">
    <source>
        <dbReference type="EMBL" id="ONK56603.1"/>
    </source>
</evidence>
<keyword evidence="2" id="KW-0723">Serine/threonine-protein kinase</keyword>
<dbReference type="GO" id="GO:0004674">
    <property type="term" value="F:protein serine/threonine kinase activity"/>
    <property type="evidence" value="ECO:0007669"/>
    <property type="project" value="UniProtKB-KW"/>
</dbReference>
<keyword evidence="11 15" id="KW-0472">Membrane</keyword>
<keyword evidence="9 13" id="KW-0067">ATP-binding</keyword>
<dbReference type="Gene3D" id="3.30.200.20">
    <property type="entry name" value="Phosphorylase Kinase, domain 1"/>
    <property type="match status" value="1"/>
</dbReference>
<dbReference type="PROSITE" id="PS50011">
    <property type="entry name" value="PROTEIN_KINASE_DOM"/>
    <property type="match status" value="1"/>
</dbReference>
<evidence type="ECO:0000256" key="2">
    <source>
        <dbReference type="ARBA" id="ARBA00022527"/>
    </source>
</evidence>
<evidence type="ECO:0000256" key="5">
    <source>
        <dbReference type="ARBA" id="ARBA00022729"/>
    </source>
</evidence>
<dbReference type="PROSITE" id="PS00107">
    <property type="entry name" value="PROTEIN_KINASE_ATP"/>
    <property type="match status" value="1"/>
</dbReference>
<evidence type="ECO:0000256" key="16">
    <source>
        <dbReference type="SAM" id="SignalP"/>
    </source>
</evidence>
<dbReference type="Proteomes" id="UP000243459">
    <property type="component" value="Chromosome 10"/>
</dbReference>
<dbReference type="PANTHER" id="PTHR27002:SF1040">
    <property type="entry name" value="OS07G0538400 PROTEIN"/>
    <property type="match status" value="1"/>
</dbReference>
<feature type="region of interest" description="Disordered" evidence="14">
    <location>
        <begin position="250"/>
        <end position="271"/>
    </location>
</feature>
<dbReference type="Pfam" id="PF01657">
    <property type="entry name" value="Stress-antifung"/>
    <property type="match status" value="2"/>
</dbReference>
<feature type="domain" description="Protein kinase" evidence="17">
    <location>
        <begin position="340"/>
        <end position="614"/>
    </location>
</feature>
<evidence type="ECO:0000256" key="14">
    <source>
        <dbReference type="SAM" id="MobiDB-lite"/>
    </source>
</evidence>
<evidence type="ECO:0000256" key="4">
    <source>
        <dbReference type="ARBA" id="ARBA00022692"/>
    </source>
</evidence>
<dbReference type="GO" id="GO:0006950">
    <property type="term" value="P:response to stress"/>
    <property type="evidence" value="ECO:0007669"/>
    <property type="project" value="UniProtKB-ARBA"/>
</dbReference>
<reference evidence="20" key="1">
    <citation type="journal article" date="2017" name="Nat. Commun.">
        <title>The asparagus genome sheds light on the origin and evolution of a young Y chromosome.</title>
        <authorList>
            <person name="Harkess A."/>
            <person name="Zhou J."/>
            <person name="Xu C."/>
            <person name="Bowers J.E."/>
            <person name="Van der Hulst R."/>
            <person name="Ayyampalayam S."/>
            <person name="Mercati F."/>
            <person name="Riccardi P."/>
            <person name="McKain M.R."/>
            <person name="Kakrana A."/>
            <person name="Tang H."/>
            <person name="Ray J."/>
            <person name="Groenendijk J."/>
            <person name="Arikit S."/>
            <person name="Mathioni S.M."/>
            <person name="Nakano M."/>
            <person name="Shan H."/>
            <person name="Telgmann-Rauber A."/>
            <person name="Kanno A."/>
            <person name="Yue Z."/>
            <person name="Chen H."/>
            <person name="Li W."/>
            <person name="Chen Y."/>
            <person name="Xu X."/>
            <person name="Zhang Y."/>
            <person name="Luo S."/>
            <person name="Chen H."/>
            <person name="Gao J."/>
            <person name="Mao Z."/>
            <person name="Pires J.C."/>
            <person name="Luo M."/>
            <person name="Kudrna D."/>
            <person name="Wing R.A."/>
            <person name="Meyers B.C."/>
            <person name="Yi K."/>
            <person name="Kong H."/>
            <person name="Lavrijsen P."/>
            <person name="Sunseri F."/>
            <person name="Falavigna A."/>
            <person name="Ye Y."/>
            <person name="Leebens-Mack J.H."/>
            <person name="Chen G."/>
        </authorList>
    </citation>
    <scope>NUCLEOTIDE SEQUENCE [LARGE SCALE GENOMIC DNA]</scope>
    <source>
        <strain evidence="20">cv. DH0086</strain>
    </source>
</reference>
<evidence type="ECO:0000256" key="10">
    <source>
        <dbReference type="ARBA" id="ARBA00022989"/>
    </source>
</evidence>
<keyword evidence="12" id="KW-0325">Glycoprotein</keyword>
<dbReference type="InterPro" id="IPR000719">
    <property type="entry name" value="Prot_kinase_dom"/>
</dbReference>
<evidence type="ECO:0000256" key="13">
    <source>
        <dbReference type="PROSITE-ProRule" id="PRU10141"/>
    </source>
</evidence>
<keyword evidence="4 15" id="KW-0812">Transmembrane</keyword>
<gene>
    <name evidence="19" type="ORF">A4U43_C10F10580</name>
</gene>
<dbReference type="InterPro" id="IPR002902">
    <property type="entry name" value="GNK2"/>
</dbReference>
<dbReference type="OMA" id="NVMPKHF"/>
<feature type="domain" description="Gnk2-homologous" evidence="18">
    <location>
        <begin position="20"/>
        <end position="120"/>
    </location>
</feature>
<dbReference type="Gene3D" id="1.10.510.10">
    <property type="entry name" value="Transferase(Phosphotransferase) domain 1"/>
    <property type="match status" value="1"/>
</dbReference>
<keyword evidence="20" id="KW-1185">Reference proteome</keyword>
<evidence type="ECO:0000256" key="3">
    <source>
        <dbReference type="ARBA" id="ARBA00022679"/>
    </source>
</evidence>
<dbReference type="InterPro" id="IPR011009">
    <property type="entry name" value="Kinase-like_dom_sf"/>
</dbReference>
<keyword evidence="10 15" id="KW-1133">Transmembrane helix</keyword>
<keyword evidence="7 13" id="KW-0547">Nucleotide-binding</keyword>
<organism evidence="19 20">
    <name type="scientific">Asparagus officinalis</name>
    <name type="common">Garden asparagus</name>
    <dbReference type="NCBI Taxonomy" id="4686"/>
    <lineage>
        <taxon>Eukaryota</taxon>
        <taxon>Viridiplantae</taxon>
        <taxon>Streptophyta</taxon>
        <taxon>Embryophyta</taxon>
        <taxon>Tracheophyta</taxon>
        <taxon>Spermatophyta</taxon>
        <taxon>Magnoliopsida</taxon>
        <taxon>Liliopsida</taxon>
        <taxon>Asparagales</taxon>
        <taxon>Asparagaceae</taxon>
        <taxon>Asparagoideae</taxon>
        <taxon>Asparagus</taxon>
    </lineage>
</organism>
<evidence type="ECO:0000256" key="7">
    <source>
        <dbReference type="ARBA" id="ARBA00022741"/>
    </source>
</evidence>
<dbReference type="CDD" id="cd23509">
    <property type="entry name" value="Gnk2-like"/>
    <property type="match status" value="2"/>
</dbReference>
<evidence type="ECO:0000259" key="18">
    <source>
        <dbReference type="PROSITE" id="PS51473"/>
    </source>
</evidence>
<keyword evidence="5 16" id="KW-0732">Signal</keyword>
<keyword evidence="8" id="KW-0418">Kinase</keyword>
<dbReference type="InterPro" id="IPR038408">
    <property type="entry name" value="GNK2_sf"/>
</dbReference>
<evidence type="ECO:0000256" key="12">
    <source>
        <dbReference type="ARBA" id="ARBA00023180"/>
    </source>
</evidence>
<dbReference type="Pfam" id="PF07714">
    <property type="entry name" value="PK_Tyr_Ser-Thr"/>
    <property type="match status" value="1"/>
</dbReference>
<evidence type="ECO:0000256" key="15">
    <source>
        <dbReference type="SAM" id="Phobius"/>
    </source>
</evidence>
<feature type="signal peptide" evidence="16">
    <location>
        <begin position="1"/>
        <end position="20"/>
    </location>
</feature>
<feature type="binding site" evidence="13">
    <location>
        <position position="368"/>
    </location>
    <ligand>
        <name>ATP</name>
        <dbReference type="ChEBI" id="CHEBI:30616"/>
    </ligand>
</feature>
<dbReference type="GO" id="GO:0005524">
    <property type="term" value="F:ATP binding"/>
    <property type="evidence" value="ECO:0007669"/>
    <property type="project" value="UniProtKB-UniRule"/>
</dbReference>
<dbReference type="FunFam" id="3.30.200.20:FF:000142">
    <property type="entry name" value="Cysteine-rich receptor-like protein kinase 10"/>
    <property type="match status" value="1"/>
</dbReference>
<protein>
    <submittedName>
        <fullName evidence="19">Uncharacterized protein</fullName>
    </submittedName>
</protein>
<dbReference type="CDD" id="cd14066">
    <property type="entry name" value="STKc_IRAK"/>
    <property type="match status" value="1"/>
</dbReference>
<comment type="subcellular location">
    <subcellularLocation>
        <location evidence="1">Membrane</location>
        <topology evidence="1">Single-pass membrane protein</topology>
    </subcellularLocation>
</comment>
<dbReference type="OrthoDB" id="4062651at2759"/>
<keyword evidence="6" id="KW-0677">Repeat</keyword>
<accession>A0A5P1E3P9</accession>
<dbReference type="Gramene" id="ONK56603">
    <property type="protein sequence ID" value="ONK56603"/>
    <property type="gene ID" value="A4U43_C10F10580"/>
</dbReference>
<feature type="transmembrane region" description="Helical" evidence="15">
    <location>
        <begin position="278"/>
        <end position="300"/>
    </location>
</feature>
<dbReference type="EMBL" id="CM007390">
    <property type="protein sequence ID" value="ONK56603.1"/>
    <property type="molecule type" value="Genomic_DNA"/>
</dbReference>
<dbReference type="InterPro" id="IPR001245">
    <property type="entry name" value="Ser-Thr/Tyr_kinase_cat_dom"/>
</dbReference>
<keyword evidence="3" id="KW-0808">Transferase</keyword>
<evidence type="ECO:0000256" key="6">
    <source>
        <dbReference type="ARBA" id="ARBA00022737"/>
    </source>
</evidence>
<evidence type="ECO:0000259" key="17">
    <source>
        <dbReference type="PROSITE" id="PS50011"/>
    </source>
</evidence>
<proteinExistence type="predicted"/>
<dbReference type="PANTHER" id="PTHR27002">
    <property type="entry name" value="RECEPTOR-LIKE SERINE/THREONINE-PROTEIN KINASE SD1-8"/>
    <property type="match status" value="1"/>
</dbReference>
<feature type="chain" id="PRO_5024336628" evidence="16">
    <location>
        <begin position="21"/>
        <end position="666"/>
    </location>
</feature>
<evidence type="ECO:0000256" key="9">
    <source>
        <dbReference type="ARBA" id="ARBA00022840"/>
    </source>
</evidence>